<dbReference type="RefSeq" id="WP_036082499.1">
    <property type="nucleotide sequence ID" value="NZ_JPGK01000005.1"/>
</dbReference>
<dbReference type="PATRIC" id="fig|178606.4.peg.1555"/>
<dbReference type="AlphaFoldDB" id="A0A094WBF7"/>
<reference evidence="2 3" key="1">
    <citation type="submission" date="2014-06" db="EMBL/GenBank/DDBJ databases">
        <title>Draft genome sequence of iron oxidizing acidophile Leptospirillum ferriphilum DSM14647.</title>
        <authorList>
            <person name="Cardenas J.P."/>
            <person name="Lazcano M."/>
            <person name="Ossandon F.J."/>
            <person name="Corbett M."/>
            <person name="Holmes D.S."/>
            <person name="Watkin E."/>
        </authorList>
    </citation>
    <scope>NUCLEOTIDE SEQUENCE [LARGE SCALE GENOMIC DNA]</scope>
    <source>
        <strain evidence="2 3">DSM 14647</strain>
    </source>
</reference>
<evidence type="ECO:0000256" key="1">
    <source>
        <dbReference type="SAM" id="MobiDB-lite"/>
    </source>
</evidence>
<dbReference type="Proteomes" id="UP000029452">
    <property type="component" value="Unassembled WGS sequence"/>
</dbReference>
<evidence type="ECO:0000313" key="2">
    <source>
        <dbReference type="EMBL" id="KGA93840.1"/>
    </source>
</evidence>
<feature type="compositionally biased region" description="Basic and acidic residues" evidence="1">
    <location>
        <begin position="1"/>
        <end position="13"/>
    </location>
</feature>
<comment type="caution">
    <text evidence="2">The sequence shown here is derived from an EMBL/GenBank/DDBJ whole genome shotgun (WGS) entry which is preliminary data.</text>
</comment>
<evidence type="ECO:0000313" key="3">
    <source>
        <dbReference type="Proteomes" id="UP000029452"/>
    </source>
</evidence>
<organism evidence="2 3">
    <name type="scientific">Leptospirillum ferriphilum</name>
    <dbReference type="NCBI Taxonomy" id="178606"/>
    <lineage>
        <taxon>Bacteria</taxon>
        <taxon>Pseudomonadati</taxon>
        <taxon>Nitrospirota</taxon>
        <taxon>Nitrospiria</taxon>
        <taxon>Nitrospirales</taxon>
        <taxon>Nitrospiraceae</taxon>
        <taxon>Leptospirillum</taxon>
    </lineage>
</organism>
<protein>
    <submittedName>
        <fullName evidence="2">Uncharacterized protein</fullName>
    </submittedName>
</protein>
<dbReference type="EMBL" id="JPGK01000005">
    <property type="protein sequence ID" value="KGA93840.1"/>
    <property type="molecule type" value="Genomic_DNA"/>
</dbReference>
<gene>
    <name evidence="2" type="ORF">LptCag_1550</name>
</gene>
<accession>A0A094WBF7</accession>
<name>A0A094WBF7_9BACT</name>
<sequence length="152" mass="18138">MDKEGNPESEPKKERKKKEKKMKDNVLFPTALTEKNREDLRSMKNKLGWPTIWAMLRDGMKDFTKNKPWTMGFAFENPPNLFKIKHNKKTKKKIMIQSEYTQYNLSLDPETKEIMEGALKELEESNGKVSRRTFIFSMIRWWMDSGHKKYLS</sequence>
<proteinExistence type="predicted"/>
<feature type="region of interest" description="Disordered" evidence="1">
    <location>
        <begin position="1"/>
        <end position="33"/>
    </location>
</feature>